<dbReference type="SUPFAM" id="SSF69572">
    <property type="entry name" value="Activating enzymes of the ubiquitin-like proteins"/>
    <property type="match status" value="1"/>
</dbReference>
<proteinExistence type="inferred from homology"/>
<dbReference type="Gene3D" id="3.40.50.720">
    <property type="entry name" value="NAD(P)-binding Rossmann-like Domain"/>
    <property type="match status" value="1"/>
</dbReference>
<keyword evidence="4" id="KW-0547">Nucleotide-binding</keyword>
<evidence type="ECO:0000256" key="5">
    <source>
        <dbReference type="ARBA" id="ARBA00022786"/>
    </source>
</evidence>
<keyword evidence="7" id="KW-0067">ATP-binding</keyword>
<evidence type="ECO:0000256" key="8">
    <source>
        <dbReference type="SAM" id="MobiDB-lite"/>
    </source>
</evidence>
<dbReference type="InterPro" id="IPR035985">
    <property type="entry name" value="Ubiquitin-activating_enz"/>
</dbReference>
<feature type="domain" description="THIF-type NAD/FAD binding fold" evidence="9">
    <location>
        <begin position="16"/>
        <end position="263"/>
    </location>
</feature>
<comment type="caution">
    <text evidence="10">The sequence shown here is derived from an EMBL/GenBank/DDBJ whole genome shotgun (WGS) entry which is preliminary data.</text>
</comment>
<gene>
    <name evidence="10" type="ORF">IE077_001985</name>
</gene>
<sequence>MESYTDQPSSGADDRYSRLYALERMGVLNDYKSLRNFTILIVGVGGIGSCAAEMLARCGVGKLILFDYDRIEMANMNRLFYTPQQLGNKKVHACMQTLNAINPDVVIEPHFSNISTDYDVLLNRILFGGLETKQINLLLCCVDNYGARVTISQACNETNQPWMNSGVAENAMSGQIQMCVPGFSACFQCAPPLVVSTGGDENAIKRSFVCTASLPTTMAIVAGLLVQNLLKFLLCFGDVSWCLGYNSMEDYFPSFAIAPNAECNDIWCLRRQHSIDRDKKQFPPKRRIEEQEKKNTVEHESNEWGITVVGQTNFVDESKVESQRSSIVNSSMVRGEDALPNIAEQFRNLMKNQ</sequence>
<evidence type="ECO:0000313" key="11">
    <source>
        <dbReference type="Proteomes" id="UP000823046"/>
    </source>
</evidence>
<evidence type="ECO:0000256" key="4">
    <source>
        <dbReference type="ARBA" id="ARBA00022741"/>
    </source>
</evidence>
<evidence type="ECO:0000256" key="7">
    <source>
        <dbReference type="ARBA" id="ARBA00022840"/>
    </source>
</evidence>
<accession>A0ABQ7J4R0</accession>
<evidence type="ECO:0000259" key="9">
    <source>
        <dbReference type="Pfam" id="PF00899"/>
    </source>
</evidence>
<organism evidence="10 11">
    <name type="scientific">Cardiosporidium cionae</name>
    <dbReference type="NCBI Taxonomy" id="476202"/>
    <lineage>
        <taxon>Eukaryota</taxon>
        <taxon>Sar</taxon>
        <taxon>Alveolata</taxon>
        <taxon>Apicomplexa</taxon>
        <taxon>Aconoidasida</taxon>
        <taxon>Nephromycida</taxon>
        <taxon>Cardiosporidium</taxon>
    </lineage>
</organism>
<keyword evidence="5" id="KW-0833">Ubl conjugation pathway</keyword>
<feature type="region of interest" description="Disordered" evidence="8">
    <location>
        <begin position="279"/>
        <end position="301"/>
    </location>
</feature>
<name>A0ABQ7J4R0_9APIC</name>
<evidence type="ECO:0000313" key="10">
    <source>
        <dbReference type="EMBL" id="KAF8818750.1"/>
    </source>
</evidence>
<dbReference type="Proteomes" id="UP000823046">
    <property type="component" value="Unassembled WGS sequence"/>
</dbReference>
<dbReference type="PANTHER" id="PTHR10953:SF9">
    <property type="entry name" value="UBIQUITIN-LIKE MODIFIER-ACTIVATING ENZYME 5"/>
    <property type="match status" value="1"/>
</dbReference>
<comment type="similarity">
    <text evidence="1">Belongs to the ubiquitin-activating E1 family. UBA5 subfamily.</text>
</comment>
<dbReference type="Pfam" id="PF00899">
    <property type="entry name" value="ThiF"/>
    <property type="match status" value="1"/>
</dbReference>
<keyword evidence="11" id="KW-1185">Reference proteome</keyword>
<dbReference type="PANTHER" id="PTHR10953">
    <property type="entry name" value="UBIQUITIN-ACTIVATING ENZYME E1"/>
    <property type="match status" value="1"/>
</dbReference>
<evidence type="ECO:0000256" key="2">
    <source>
        <dbReference type="ARBA" id="ARBA00016279"/>
    </source>
</evidence>
<evidence type="ECO:0000256" key="1">
    <source>
        <dbReference type="ARBA" id="ARBA00005339"/>
    </source>
</evidence>
<reference evidence="10 11" key="1">
    <citation type="journal article" date="2020" name="bioRxiv">
        <title>Metabolic contributions of an alphaproteobacterial endosymbiont in the apicomplexan Cardiosporidium cionae.</title>
        <authorList>
            <person name="Hunter E.S."/>
            <person name="Paight C.J."/>
            <person name="Lane C.E."/>
        </authorList>
    </citation>
    <scope>NUCLEOTIDE SEQUENCE [LARGE SCALE GENOMIC DNA]</scope>
    <source>
        <strain evidence="10">ESH_2018</strain>
    </source>
</reference>
<keyword evidence="3" id="KW-0479">Metal-binding</keyword>
<evidence type="ECO:0000256" key="3">
    <source>
        <dbReference type="ARBA" id="ARBA00022723"/>
    </source>
</evidence>
<evidence type="ECO:0000256" key="6">
    <source>
        <dbReference type="ARBA" id="ARBA00022833"/>
    </source>
</evidence>
<dbReference type="InterPro" id="IPR000594">
    <property type="entry name" value="ThiF_NAD_FAD-bd"/>
</dbReference>
<dbReference type="EMBL" id="JADAQX010001055">
    <property type="protein sequence ID" value="KAF8818750.1"/>
    <property type="molecule type" value="Genomic_DNA"/>
</dbReference>
<dbReference type="InterPro" id="IPR045886">
    <property type="entry name" value="ThiF/MoeB/HesA"/>
</dbReference>
<protein>
    <recommendedName>
        <fullName evidence="2">Ubiquitin-like modifier-activating enzyme 5</fullName>
    </recommendedName>
</protein>
<keyword evidence="6" id="KW-0862">Zinc</keyword>
<dbReference type="CDD" id="cd00757">
    <property type="entry name" value="ThiF_MoeB_HesA_family"/>
    <property type="match status" value="1"/>
</dbReference>